<gene>
    <name evidence="18" type="ORF">IV73_GL000785</name>
</gene>
<evidence type="ECO:0000256" key="1">
    <source>
        <dbReference type="ARBA" id="ARBA00007504"/>
    </source>
</evidence>
<proteinExistence type="inferred from homology"/>
<dbReference type="Gene3D" id="3.40.50.300">
    <property type="entry name" value="P-loop containing nucleotide triphosphate hydrolases"/>
    <property type="match status" value="2"/>
</dbReference>
<dbReference type="Pfam" id="PF00270">
    <property type="entry name" value="DEAD"/>
    <property type="match status" value="1"/>
</dbReference>
<evidence type="ECO:0000256" key="15">
    <source>
        <dbReference type="RuleBase" id="RU363016"/>
    </source>
</evidence>
<dbReference type="NCBIfam" id="NF008165">
    <property type="entry name" value="PRK10917.1-3"/>
    <property type="match status" value="1"/>
</dbReference>
<dbReference type="InterPro" id="IPR027417">
    <property type="entry name" value="P-loop_NTPase"/>
</dbReference>
<comment type="caution">
    <text evidence="18">The sequence shown here is derived from an EMBL/GenBank/DDBJ whole genome shotgun (WGS) entry which is preliminary data.</text>
</comment>
<feature type="domain" description="Helicase C-terminal" evidence="17">
    <location>
        <begin position="458"/>
        <end position="618"/>
    </location>
</feature>
<dbReference type="InterPro" id="IPR011545">
    <property type="entry name" value="DEAD/DEAH_box_helicase_dom"/>
</dbReference>
<keyword evidence="7 15" id="KW-0067">ATP-binding</keyword>
<feature type="domain" description="Helicase ATP-binding" evidence="16">
    <location>
        <begin position="278"/>
        <end position="439"/>
    </location>
</feature>
<dbReference type="InterPro" id="IPR004609">
    <property type="entry name" value="ATP-dep_DNA_helicase_RecG"/>
</dbReference>
<evidence type="ECO:0000256" key="13">
    <source>
        <dbReference type="ARBA" id="ARBA00034808"/>
    </source>
</evidence>
<evidence type="ECO:0000259" key="17">
    <source>
        <dbReference type="PROSITE" id="PS51194"/>
    </source>
</evidence>
<evidence type="ECO:0000256" key="12">
    <source>
        <dbReference type="ARBA" id="ARBA00034617"/>
    </source>
</evidence>
<dbReference type="GO" id="GO:0005524">
    <property type="term" value="F:ATP binding"/>
    <property type="evidence" value="ECO:0007669"/>
    <property type="project" value="UniProtKB-KW"/>
</dbReference>
<dbReference type="GO" id="GO:0016887">
    <property type="term" value="F:ATP hydrolysis activity"/>
    <property type="evidence" value="ECO:0007669"/>
    <property type="project" value="RHEA"/>
</dbReference>
<evidence type="ECO:0000259" key="16">
    <source>
        <dbReference type="PROSITE" id="PS51192"/>
    </source>
</evidence>
<dbReference type="InterPro" id="IPR014001">
    <property type="entry name" value="Helicase_ATP-bd"/>
</dbReference>
<dbReference type="SUPFAM" id="SSF52540">
    <property type="entry name" value="P-loop containing nucleoside triphosphate hydrolases"/>
    <property type="match status" value="2"/>
</dbReference>
<evidence type="ECO:0000256" key="3">
    <source>
        <dbReference type="ARBA" id="ARBA00022741"/>
    </source>
</evidence>
<evidence type="ECO:0000256" key="2">
    <source>
        <dbReference type="ARBA" id="ARBA00017846"/>
    </source>
</evidence>
<dbReference type="InterPro" id="IPR047112">
    <property type="entry name" value="RecG/Mfd"/>
</dbReference>
<dbReference type="InterPro" id="IPR045562">
    <property type="entry name" value="RecG_dom3_C"/>
</dbReference>
<keyword evidence="4 15" id="KW-0227">DNA damage</keyword>
<comment type="catalytic activity">
    <reaction evidence="14 15">
        <text>ATP + H2O = ADP + phosphate + H(+)</text>
        <dbReference type="Rhea" id="RHEA:13065"/>
        <dbReference type="ChEBI" id="CHEBI:15377"/>
        <dbReference type="ChEBI" id="CHEBI:15378"/>
        <dbReference type="ChEBI" id="CHEBI:30616"/>
        <dbReference type="ChEBI" id="CHEBI:43474"/>
        <dbReference type="ChEBI" id="CHEBI:456216"/>
        <dbReference type="EC" id="5.6.2.4"/>
    </reaction>
</comment>
<dbReference type="NCBIfam" id="NF008168">
    <property type="entry name" value="PRK10917.2-2"/>
    <property type="match status" value="1"/>
</dbReference>
<dbReference type="GO" id="GO:0043138">
    <property type="term" value="F:3'-5' DNA helicase activity"/>
    <property type="evidence" value="ECO:0007669"/>
    <property type="project" value="UniProtKB-EC"/>
</dbReference>
<evidence type="ECO:0000313" key="19">
    <source>
        <dbReference type="Proteomes" id="UP000051655"/>
    </source>
</evidence>
<dbReference type="Proteomes" id="UP000051655">
    <property type="component" value="Unassembled WGS sequence"/>
</dbReference>
<dbReference type="Gene3D" id="2.40.50.140">
    <property type="entry name" value="Nucleic acid-binding proteins"/>
    <property type="match status" value="1"/>
</dbReference>
<keyword evidence="6 15" id="KW-0347">Helicase</keyword>
<keyword evidence="9 15" id="KW-0233">DNA recombination</keyword>
<dbReference type="EC" id="5.6.2.4" evidence="13 15"/>
<evidence type="ECO:0000256" key="10">
    <source>
        <dbReference type="ARBA" id="ARBA00023204"/>
    </source>
</evidence>
<dbReference type="PROSITE" id="PS51192">
    <property type="entry name" value="HELICASE_ATP_BIND_1"/>
    <property type="match status" value="1"/>
</dbReference>
<dbReference type="STRING" id="1616.IV73_GL000785"/>
<name>A0A0R2JCI4_9LACO</name>
<dbReference type="EMBL" id="JQBP01000003">
    <property type="protein sequence ID" value="KRN75027.1"/>
    <property type="molecule type" value="Genomic_DNA"/>
</dbReference>
<dbReference type="NCBIfam" id="TIGR00643">
    <property type="entry name" value="recG"/>
    <property type="match status" value="1"/>
</dbReference>
<dbReference type="Pfam" id="PF19833">
    <property type="entry name" value="RecG_dom3_C"/>
    <property type="match status" value="1"/>
</dbReference>
<reference evidence="18 19" key="1">
    <citation type="journal article" date="2015" name="Genome Announc.">
        <title>Expanding the biotechnology potential of lactobacilli through comparative genomics of 213 strains and associated genera.</title>
        <authorList>
            <person name="Sun Z."/>
            <person name="Harris H.M."/>
            <person name="McCann A."/>
            <person name="Guo C."/>
            <person name="Argimon S."/>
            <person name="Zhang W."/>
            <person name="Yang X."/>
            <person name="Jeffery I.B."/>
            <person name="Cooney J.C."/>
            <person name="Kagawa T.F."/>
            <person name="Liu W."/>
            <person name="Song Y."/>
            <person name="Salvetti E."/>
            <person name="Wrobel A."/>
            <person name="Rasinkangas P."/>
            <person name="Parkhill J."/>
            <person name="Rea M.C."/>
            <person name="O'Sullivan O."/>
            <person name="Ritari J."/>
            <person name="Douillard F.P."/>
            <person name="Paul Ross R."/>
            <person name="Yang R."/>
            <person name="Briner A.E."/>
            <person name="Felis G.E."/>
            <person name="de Vos W.M."/>
            <person name="Barrangou R."/>
            <person name="Klaenhammer T.R."/>
            <person name="Caufield P.W."/>
            <person name="Cui Y."/>
            <person name="Zhang H."/>
            <person name="O'Toole P.W."/>
        </authorList>
    </citation>
    <scope>NUCLEOTIDE SEQUENCE [LARGE SCALE GENOMIC DNA]</scope>
    <source>
        <strain evidence="18 19">DSM 20593</strain>
    </source>
</reference>
<dbReference type="RefSeq" id="WP_236697730.1">
    <property type="nucleotide sequence ID" value="NZ_JQBP01000003.1"/>
</dbReference>
<evidence type="ECO:0000256" key="11">
    <source>
        <dbReference type="ARBA" id="ARBA00023235"/>
    </source>
</evidence>
<keyword evidence="10 15" id="KW-0234">DNA repair</keyword>
<dbReference type="InterPro" id="IPR012340">
    <property type="entry name" value="NA-bd_OB-fold"/>
</dbReference>
<dbReference type="SUPFAM" id="SSF50249">
    <property type="entry name" value="Nucleic acid-binding proteins"/>
    <property type="match status" value="1"/>
</dbReference>
<dbReference type="PATRIC" id="fig|1616.3.peg.805"/>
<organism evidence="18 19">
    <name type="scientific">Weissella kandleri</name>
    <dbReference type="NCBI Taxonomy" id="1616"/>
    <lineage>
        <taxon>Bacteria</taxon>
        <taxon>Bacillati</taxon>
        <taxon>Bacillota</taxon>
        <taxon>Bacilli</taxon>
        <taxon>Lactobacillales</taxon>
        <taxon>Lactobacillaceae</taxon>
        <taxon>Weissella</taxon>
    </lineage>
</organism>
<keyword evidence="11" id="KW-0413">Isomerase</keyword>
<comment type="catalytic activity">
    <reaction evidence="12 15">
        <text>Couples ATP hydrolysis with the unwinding of duplex DNA by translocating in the 3'-5' direction.</text>
        <dbReference type="EC" id="5.6.2.4"/>
    </reaction>
</comment>
<accession>A0A0R2JCI4</accession>
<evidence type="ECO:0000256" key="5">
    <source>
        <dbReference type="ARBA" id="ARBA00022801"/>
    </source>
</evidence>
<dbReference type="PANTHER" id="PTHR47964:SF1">
    <property type="entry name" value="ATP-DEPENDENT DNA HELICASE HOMOLOG RECG, CHLOROPLASTIC"/>
    <property type="match status" value="1"/>
</dbReference>
<sequence>MEEETNTMGAAPIPLENSVEELSGVGEKRLLGLHHLSIFTIEDLLMKFPLRYSDLATKLPSETGDGEKVTFKGMVSSAPVLSRFGYKKTRLNFRLLVEHDNIAVTFFNQPWLQKKLDLEQEVAVYGTYEKSKQTLSGIKILLPDQVDEMEAIYPASKEIQQRTLKSLIEQALGKYQDDLVNLIPESIRAQYKLLSRKAMFFGMHFPQSLIEAQNARRTASFEEFFIFQMRMQLLKLMDQNHQGRAIVFDNPRLKAFIQTLPFELTDAQKKVVNEIVADMRRPKHMNRLLQGDVGSGKTVVAALAIYAAFTAGMQAALMAPTEILAQQHAKTLGDFFDPAEVRVELLTGSTKAAARRQILADLADGSIDLLIGTHALIQDDIVFHNLGLAIIDEQHRFGVKQRAKLREIGMNPDILAMTATPIPRTLAITSYGEMDISVIDQLPKGRQPIQTRWLRGNALEQVVKFILQQLETGAQAYVVTPLIEESEALDVQNAHAVYEELQKYFMPQYQVGLLHGRMNNQEKDAVMSQFKSNQFQVLVATTVIEVGVDVPNASVMMILDADRFGLAQLHQLRGRVGRGSRASYAFLIADPKTQFGIERMEAMTATTDGFVLAQKDLELRGAGDVLGRRQSGMPEFKIGDPVKDLLMMEAAQQSAMQVLDAPNWDQAPENKALAHYLSETMERYRNFD</sequence>
<dbReference type="SMART" id="SM00490">
    <property type="entry name" value="HELICc"/>
    <property type="match status" value="1"/>
</dbReference>
<comment type="similarity">
    <text evidence="1 15">Belongs to the helicase family. RecG subfamily.</text>
</comment>
<evidence type="ECO:0000256" key="8">
    <source>
        <dbReference type="ARBA" id="ARBA00023125"/>
    </source>
</evidence>
<dbReference type="AlphaFoldDB" id="A0A0R2JCI4"/>
<evidence type="ECO:0000256" key="14">
    <source>
        <dbReference type="ARBA" id="ARBA00048988"/>
    </source>
</evidence>
<keyword evidence="3 15" id="KW-0547">Nucleotide-binding</keyword>
<dbReference type="InterPro" id="IPR001650">
    <property type="entry name" value="Helicase_C-like"/>
</dbReference>
<keyword evidence="19" id="KW-1185">Reference proteome</keyword>
<evidence type="ECO:0000256" key="9">
    <source>
        <dbReference type="ARBA" id="ARBA00023172"/>
    </source>
</evidence>
<evidence type="ECO:0000256" key="7">
    <source>
        <dbReference type="ARBA" id="ARBA00022840"/>
    </source>
</evidence>
<dbReference type="GO" id="GO:0006310">
    <property type="term" value="P:DNA recombination"/>
    <property type="evidence" value="ECO:0007669"/>
    <property type="project" value="UniProtKB-UniRule"/>
</dbReference>
<dbReference type="PANTHER" id="PTHR47964">
    <property type="entry name" value="ATP-DEPENDENT DNA HELICASE HOMOLOG RECG, CHLOROPLASTIC"/>
    <property type="match status" value="1"/>
</dbReference>
<evidence type="ECO:0000256" key="6">
    <source>
        <dbReference type="ARBA" id="ARBA00022806"/>
    </source>
</evidence>
<protein>
    <recommendedName>
        <fullName evidence="2 15">ATP-dependent DNA helicase RecG</fullName>
        <ecNumber evidence="13 15">5.6.2.4</ecNumber>
    </recommendedName>
</protein>
<comment type="function">
    <text evidence="15">Plays a critical role in recombination and DNA repair. Helps process Holliday junction intermediates to mature products by catalyzing branch migration. Has replication fork regression activity, unwinds stalled or blocked replication forks to make a HJ that can be resolved. Has a DNA unwinding activity characteristic of a DNA helicase with 3'-5' polarity.</text>
</comment>
<keyword evidence="8" id="KW-0238">DNA-binding</keyword>
<evidence type="ECO:0000256" key="4">
    <source>
        <dbReference type="ARBA" id="ARBA00022763"/>
    </source>
</evidence>
<dbReference type="CDD" id="cd04488">
    <property type="entry name" value="RecG_wedge_OBF"/>
    <property type="match status" value="1"/>
</dbReference>
<dbReference type="CDD" id="cd17992">
    <property type="entry name" value="DEXHc_RecG"/>
    <property type="match status" value="1"/>
</dbReference>
<dbReference type="Pfam" id="PF17191">
    <property type="entry name" value="RecG_wedge"/>
    <property type="match status" value="1"/>
</dbReference>
<dbReference type="SMART" id="SM00487">
    <property type="entry name" value="DEXDc"/>
    <property type="match status" value="1"/>
</dbReference>
<keyword evidence="5 15" id="KW-0378">Hydrolase</keyword>
<dbReference type="PROSITE" id="PS51194">
    <property type="entry name" value="HELICASE_CTER"/>
    <property type="match status" value="1"/>
</dbReference>
<evidence type="ECO:0000313" key="18">
    <source>
        <dbReference type="EMBL" id="KRN75027.1"/>
    </source>
</evidence>
<dbReference type="Pfam" id="PF00271">
    <property type="entry name" value="Helicase_C"/>
    <property type="match status" value="1"/>
</dbReference>
<dbReference type="GO" id="GO:0003677">
    <property type="term" value="F:DNA binding"/>
    <property type="evidence" value="ECO:0007669"/>
    <property type="project" value="UniProtKB-KW"/>
</dbReference>
<dbReference type="GO" id="GO:0006281">
    <property type="term" value="P:DNA repair"/>
    <property type="evidence" value="ECO:0007669"/>
    <property type="project" value="UniProtKB-UniRule"/>
</dbReference>
<dbReference type="InterPro" id="IPR033454">
    <property type="entry name" value="RecG_wedge"/>
</dbReference>